<dbReference type="PATRIC" id="fig|1502723.3.peg.3843"/>
<evidence type="ECO:0000259" key="7">
    <source>
        <dbReference type="SMART" id="SM00382"/>
    </source>
</evidence>
<dbReference type="InterPro" id="IPR005129">
    <property type="entry name" value="GTPase_ArgK"/>
</dbReference>
<feature type="domain" description="AAA+ ATPase" evidence="7">
    <location>
        <begin position="101"/>
        <end position="307"/>
    </location>
</feature>
<feature type="compositionally biased region" description="Basic and acidic residues" evidence="6">
    <location>
        <begin position="10"/>
        <end position="20"/>
    </location>
</feature>
<dbReference type="CDD" id="cd03114">
    <property type="entry name" value="MMAA-like"/>
    <property type="match status" value="1"/>
</dbReference>
<comment type="similarity">
    <text evidence="1">Belongs to the SIMIBI class G3E GTPase family. ArgK/MeaB subfamily.</text>
</comment>
<keyword evidence="3" id="KW-0378">Hydrolase</keyword>
<dbReference type="SMART" id="SM00382">
    <property type="entry name" value="AAA"/>
    <property type="match status" value="1"/>
</dbReference>
<evidence type="ECO:0000313" key="9">
    <source>
        <dbReference type="Proteomes" id="UP000032545"/>
    </source>
</evidence>
<dbReference type="NCBIfam" id="TIGR00750">
    <property type="entry name" value="lao"/>
    <property type="match status" value="1"/>
</dbReference>
<evidence type="ECO:0000256" key="4">
    <source>
        <dbReference type="ARBA" id="ARBA00023134"/>
    </source>
</evidence>
<dbReference type="EMBL" id="JYFN01000035">
    <property type="protein sequence ID" value="KJE21560.1"/>
    <property type="molecule type" value="Genomic_DNA"/>
</dbReference>
<dbReference type="Gene3D" id="3.40.50.300">
    <property type="entry name" value="P-loop containing nucleotide triphosphate hydrolases"/>
    <property type="match status" value="1"/>
</dbReference>
<dbReference type="GO" id="GO:0005525">
    <property type="term" value="F:GTP binding"/>
    <property type="evidence" value="ECO:0007669"/>
    <property type="project" value="UniProtKB-KW"/>
</dbReference>
<reference evidence="9" key="1">
    <citation type="submission" date="2015-02" db="EMBL/GenBank/DDBJ databases">
        <title>Draft Genome of Frankia sp. CpI1-S.</title>
        <authorList>
            <person name="Oshone R.T."/>
            <person name="Ngom M."/>
            <person name="Ghodhbane-Gtari F."/>
            <person name="Gtari M."/>
            <person name="Morris K."/>
            <person name="Thomas K."/>
            <person name="Sen A."/>
            <person name="Tisa L.S."/>
        </authorList>
    </citation>
    <scope>NUCLEOTIDE SEQUENCE [LARGE SCALE GENOMIC DNA]</scope>
    <source>
        <strain evidence="9">CpI1-S</strain>
    </source>
</reference>
<comment type="caution">
    <text evidence="8">The sequence shown here is derived from an EMBL/GenBank/DDBJ whole genome shotgun (WGS) entry which is preliminary data.</text>
</comment>
<dbReference type="InterPro" id="IPR052040">
    <property type="entry name" value="GTPase/Isobutyryl-CoA_mutase"/>
</dbReference>
<name>A0A0D8BBU7_9ACTN</name>
<sequence>MTTGSAAGVGRERSLPDRARAPATAGLGGADPATAGLGGADPATAGLATAESAGAESAAVQLVAAAVGGDRRALARLLSAVENTPRWWPEISAALAGHVGGAQTVGLTGAPGVGKSTTVTALVRAYRRAGRRVGVLAVDPSSPYSGGALLGDRVRMSEHAGDPGVFIRSLASRGRLGGLAAATAQALRVLDAAGFDVVIVETVGVGQAEIDIAALADTTCVLLAPGAGDDVQAAKAGLLEVADVLVVNKADRPGAARTVADLTALTRMRAGARRPAVVRVAATLGEGIDELVARIAAHRRELAATGELDRRRLARAADEIRGLALTALRDLLAAPPHDARLAELAHQVLAGAADPWSAAECLLGDILTAQPAPSR</sequence>
<dbReference type="Proteomes" id="UP000032545">
    <property type="component" value="Unassembled WGS sequence"/>
</dbReference>
<protein>
    <submittedName>
        <fullName evidence="8">LAO/AO transport system ATPase</fullName>
    </submittedName>
</protein>
<dbReference type="PANTHER" id="PTHR43087:SF1">
    <property type="entry name" value="LAO_AO TRANSPORT SYSTEM ATPASE"/>
    <property type="match status" value="1"/>
</dbReference>
<evidence type="ECO:0000256" key="2">
    <source>
        <dbReference type="ARBA" id="ARBA00022741"/>
    </source>
</evidence>
<dbReference type="Pfam" id="PF03308">
    <property type="entry name" value="MeaB"/>
    <property type="match status" value="1"/>
</dbReference>
<gene>
    <name evidence="8" type="ORF">FF36_04134</name>
</gene>
<dbReference type="InterPro" id="IPR027417">
    <property type="entry name" value="P-loop_NTPase"/>
</dbReference>
<evidence type="ECO:0000256" key="1">
    <source>
        <dbReference type="ARBA" id="ARBA00009625"/>
    </source>
</evidence>
<evidence type="ECO:0000256" key="6">
    <source>
        <dbReference type="SAM" id="MobiDB-lite"/>
    </source>
</evidence>
<reference evidence="8 9" key="2">
    <citation type="journal article" date="2016" name="Genome Announc.">
        <title>Permanent Draft Genome Sequences for Two Variants of Frankia sp. Strain CpI1, the First Frankia Strain Isolated from Root Nodules of Comptonia peregrina.</title>
        <authorList>
            <person name="Oshone R."/>
            <person name="Hurst S.G.IV."/>
            <person name="Abebe-Akele F."/>
            <person name="Simpson S."/>
            <person name="Morris K."/>
            <person name="Thomas W.K."/>
            <person name="Tisa L.S."/>
        </authorList>
    </citation>
    <scope>NUCLEOTIDE SEQUENCE [LARGE SCALE GENOMIC DNA]</scope>
    <source>
        <strain evidence="9">CpI1-S</strain>
    </source>
</reference>
<proteinExistence type="inferred from homology"/>
<accession>A0A0D8BBU7</accession>
<keyword evidence="5" id="KW-0143">Chaperone</keyword>
<dbReference type="AlphaFoldDB" id="A0A0D8BBU7"/>
<dbReference type="RefSeq" id="WP_082122080.1">
    <property type="nucleotide sequence ID" value="NZ_JYFN01000035.1"/>
</dbReference>
<evidence type="ECO:0000256" key="5">
    <source>
        <dbReference type="ARBA" id="ARBA00023186"/>
    </source>
</evidence>
<evidence type="ECO:0000256" key="3">
    <source>
        <dbReference type="ARBA" id="ARBA00022801"/>
    </source>
</evidence>
<feature type="region of interest" description="Disordered" evidence="6">
    <location>
        <begin position="1"/>
        <end position="37"/>
    </location>
</feature>
<dbReference type="GO" id="GO:0003924">
    <property type="term" value="F:GTPase activity"/>
    <property type="evidence" value="ECO:0007669"/>
    <property type="project" value="InterPro"/>
</dbReference>
<evidence type="ECO:0000313" key="8">
    <source>
        <dbReference type="EMBL" id="KJE21560.1"/>
    </source>
</evidence>
<organism evidence="8 9">
    <name type="scientific">Frankia torreyi</name>
    <dbReference type="NCBI Taxonomy" id="1856"/>
    <lineage>
        <taxon>Bacteria</taxon>
        <taxon>Bacillati</taxon>
        <taxon>Actinomycetota</taxon>
        <taxon>Actinomycetes</taxon>
        <taxon>Frankiales</taxon>
        <taxon>Frankiaceae</taxon>
        <taxon>Frankia</taxon>
    </lineage>
</organism>
<keyword evidence="9" id="KW-1185">Reference proteome</keyword>
<dbReference type="PANTHER" id="PTHR43087">
    <property type="entry name" value="LYSINE/ARGININE/ORNITHINE TRANSPORT SYSTEM KINASE"/>
    <property type="match status" value="1"/>
</dbReference>
<keyword evidence="4" id="KW-0342">GTP-binding</keyword>
<dbReference type="OrthoDB" id="9778292at2"/>
<keyword evidence="2" id="KW-0547">Nucleotide-binding</keyword>
<dbReference type="InterPro" id="IPR003593">
    <property type="entry name" value="AAA+_ATPase"/>
</dbReference>
<dbReference type="SUPFAM" id="SSF52540">
    <property type="entry name" value="P-loop containing nucleoside triphosphate hydrolases"/>
    <property type="match status" value="1"/>
</dbReference>